<dbReference type="Pfam" id="PF13639">
    <property type="entry name" value="zf-RING_2"/>
    <property type="match status" value="1"/>
</dbReference>
<dbReference type="InterPro" id="IPR001607">
    <property type="entry name" value="Znf_UBP"/>
</dbReference>
<dbReference type="Pfam" id="PF02148">
    <property type="entry name" value="zf-UBP"/>
    <property type="match status" value="1"/>
</dbReference>
<feature type="compositionally biased region" description="Basic and acidic residues" evidence="6">
    <location>
        <begin position="525"/>
        <end position="538"/>
    </location>
</feature>
<dbReference type="PROSITE" id="PS50271">
    <property type="entry name" value="ZF_UBP"/>
    <property type="match status" value="1"/>
</dbReference>
<feature type="domain" description="RING-type" evidence="7">
    <location>
        <begin position="203"/>
        <end position="242"/>
    </location>
</feature>
<dbReference type="Proteomes" id="UP001610728">
    <property type="component" value="Unassembled WGS sequence"/>
</dbReference>
<reference evidence="9 10" key="1">
    <citation type="submission" date="2020-05" db="EMBL/GenBank/DDBJ databases">
        <title>Ceratocystis lukuohia genome.</title>
        <authorList>
            <person name="Harrington T.C."/>
            <person name="Kim K."/>
            <person name="Mayers C.G."/>
        </authorList>
    </citation>
    <scope>NUCLEOTIDE SEQUENCE [LARGE SCALE GENOMIC DNA]</scope>
    <source>
        <strain evidence="9 10">C4212</strain>
    </source>
</reference>
<dbReference type="Pfam" id="PF07576">
    <property type="entry name" value="BRAP2"/>
    <property type="match status" value="1"/>
</dbReference>
<dbReference type="PANTHER" id="PTHR24007:SF7">
    <property type="entry name" value="BRCA1-ASSOCIATED PROTEIN"/>
    <property type="match status" value="1"/>
</dbReference>
<dbReference type="GeneID" id="98114947"/>
<keyword evidence="5" id="KW-0175">Coiled coil</keyword>
<dbReference type="InterPro" id="IPR013083">
    <property type="entry name" value="Znf_RING/FYVE/PHD"/>
</dbReference>
<dbReference type="PROSITE" id="PS50089">
    <property type="entry name" value="ZF_RING_2"/>
    <property type="match status" value="1"/>
</dbReference>
<keyword evidence="1" id="KW-0479">Metal-binding</keyword>
<feature type="domain" description="UBP-type" evidence="8">
    <location>
        <begin position="239"/>
        <end position="341"/>
    </location>
</feature>
<organism evidence="9 10">
    <name type="scientific">Ceratocystis lukuohia</name>
    <dbReference type="NCBI Taxonomy" id="2019550"/>
    <lineage>
        <taxon>Eukaryota</taxon>
        <taxon>Fungi</taxon>
        <taxon>Dikarya</taxon>
        <taxon>Ascomycota</taxon>
        <taxon>Pezizomycotina</taxon>
        <taxon>Sordariomycetes</taxon>
        <taxon>Hypocreomycetidae</taxon>
        <taxon>Microascales</taxon>
        <taxon>Ceratocystidaceae</taxon>
        <taxon>Ceratocystis</taxon>
    </lineage>
</organism>
<evidence type="ECO:0000259" key="7">
    <source>
        <dbReference type="PROSITE" id="PS50089"/>
    </source>
</evidence>
<dbReference type="SMART" id="SM00290">
    <property type="entry name" value="ZnF_UBP"/>
    <property type="match status" value="1"/>
</dbReference>
<evidence type="ECO:0000256" key="4">
    <source>
        <dbReference type="PROSITE-ProRule" id="PRU00502"/>
    </source>
</evidence>
<dbReference type="Gene3D" id="3.30.40.10">
    <property type="entry name" value="Zinc/RING finger domain, C3HC4 (zinc finger)"/>
    <property type="match status" value="2"/>
</dbReference>
<dbReference type="InterPro" id="IPR001841">
    <property type="entry name" value="Znf_RING"/>
</dbReference>
<evidence type="ECO:0000256" key="3">
    <source>
        <dbReference type="ARBA" id="ARBA00022833"/>
    </source>
</evidence>
<keyword evidence="2 4" id="KW-0863">Zinc-finger</keyword>
<dbReference type="RefSeq" id="XP_070862523.1">
    <property type="nucleotide sequence ID" value="XM_071005689.1"/>
</dbReference>
<evidence type="ECO:0000256" key="5">
    <source>
        <dbReference type="SAM" id="Coils"/>
    </source>
</evidence>
<feature type="coiled-coil region" evidence="5">
    <location>
        <begin position="420"/>
        <end position="510"/>
    </location>
</feature>
<dbReference type="InterPro" id="IPR047243">
    <property type="entry name" value="RING-H2_BRAP2"/>
</dbReference>
<evidence type="ECO:0000313" key="10">
    <source>
        <dbReference type="Proteomes" id="UP001610728"/>
    </source>
</evidence>
<comment type="caution">
    <text evidence="9">The sequence shown here is derived from an EMBL/GenBank/DDBJ whole genome shotgun (WGS) entry which is preliminary data.</text>
</comment>
<keyword evidence="3" id="KW-0862">Zinc</keyword>
<evidence type="ECO:0000256" key="1">
    <source>
        <dbReference type="ARBA" id="ARBA00022723"/>
    </source>
</evidence>
<dbReference type="SUPFAM" id="SSF57850">
    <property type="entry name" value="RING/U-box"/>
    <property type="match status" value="2"/>
</dbReference>
<dbReference type="CDD" id="cd16457">
    <property type="entry name" value="RING-H2_BRAP2"/>
    <property type="match status" value="1"/>
</dbReference>
<protein>
    <submittedName>
        <fullName evidence="9">RING finger protein ETP1 -like protein</fullName>
    </submittedName>
</protein>
<evidence type="ECO:0000313" key="9">
    <source>
        <dbReference type="EMBL" id="KAL2891343.1"/>
    </source>
</evidence>
<name>A0ABR4MSU7_9PEZI</name>
<dbReference type="InterPro" id="IPR011422">
    <property type="entry name" value="BRAP2/ETP1_RRM"/>
</dbReference>
<evidence type="ECO:0000256" key="2">
    <source>
        <dbReference type="ARBA" id="ARBA00022771"/>
    </source>
</evidence>
<sequence>MSSSIGGPSSSSQCHAPTLLDLGPILGGFGLTTKAHFQPIYFNREHTDWGVVHIYRQGTQNPNIQRNLDLSELHLQPEDLNETTTLCIPMKPSCISHGEVLRFVGDTWANHITHIRIVTTEHMSNDLMLLKFRDWDMARDFRKEYNGKRFNDRVADTCDVAFVKSIEFQSTAQPTETLPPASSSSNLRPFPPPPPGLPDIPICPVCLERMDDSSGLITIACQHIFHSTCLQKWQDGGCPVCRFASVVDDSIPGAQPFGQGVSNLCSVCDCTSDLWICLICGHVGCGRYKGAHAKDHWKDTAHNFALEIETQYVWDYGDDKWVHRFIREKGNGKLVELPERHLSRPGQNSADQDDQDNSHDDKHHRDAVPLEKYEAMSAEYTQLLVNQLESQRIYYEDIVSKTMDKADKATEHAESSKAMAQTLTSDNENLKAAVEELKKDMARLTRNMDQETARAAKAQDLARSLGKALQEEKEVNKGLMQRIQHVTTKKETYEEQLQALKTEVAGLQEMNHDLTMFISGQEKLREMENEGTIRREEIEGASTSAPVKKNRRRKN</sequence>
<feature type="region of interest" description="Disordered" evidence="6">
    <location>
        <begin position="336"/>
        <end position="364"/>
    </location>
</feature>
<dbReference type="SMART" id="SM00184">
    <property type="entry name" value="RING"/>
    <property type="match status" value="1"/>
</dbReference>
<evidence type="ECO:0000256" key="6">
    <source>
        <dbReference type="SAM" id="MobiDB-lite"/>
    </source>
</evidence>
<dbReference type="EMBL" id="JABSNW010000001">
    <property type="protein sequence ID" value="KAL2891343.1"/>
    <property type="molecule type" value="Genomic_DNA"/>
</dbReference>
<keyword evidence="10" id="KW-1185">Reference proteome</keyword>
<gene>
    <name evidence="9" type="ORF">HOO65_010701</name>
</gene>
<dbReference type="PANTHER" id="PTHR24007">
    <property type="entry name" value="BRCA1-ASSOCIATED PROTEIN"/>
    <property type="match status" value="1"/>
</dbReference>
<evidence type="ECO:0000259" key="8">
    <source>
        <dbReference type="PROSITE" id="PS50271"/>
    </source>
</evidence>
<feature type="region of interest" description="Disordered" evidence="6">
    <location>
        <begin position="525"/>
        <end position="555"/>
    </location>
</feature>
<proteinExistence type="predicted"/>
<accession>A0ABR4MSU7</accession>